<organism evidence="2 3">
    <name type="scientific">Saprolegnia parasitica (strain CBS 223.65)</name>
    <dbReference type="NCBI Taxonomy" id="695850"/>
    <lineage>
        <taxon>Eukaryota</taxon>
        <taxon>Sar</taxon>
        <taxon>Stramenopiles</taxon>
        <taxon>Oomycota</taxon>
        <taxon>Saprolegniomycetes</taxon>
        <taxon>Saprolegniales</taxon>
        <taxon>Saprolegniaceae</taxon>
        <taxon>Saprolegnia</taxon>
    </lineage>
</organism>
<dbReference type="EMBL" id="KK583412">
    <property type="protein sequence ID" value="KDO18629.1"/>
    <property type="molecule type" value="Genomic_DNA"/>
</dbReference>
<proteinExistence type="predicted"/>
<keyword evidence="3" id="KW-1185">Reference proteome</keyword>
<evidence type="ECO:0000313" key="3">
    <source>
        <dbReference type="Proteomes" id="UP000030745"/>
    </source>
</evidence>
<feature type="signal peptide" evidence="1">
    <location>
        <begin position="1"/>
        <end position="23"/>
    </location>
</feature>
<protein>
    <submittedName>
        <fullName evidence="2">Uncharacterized protein</fullName>
    </submittedName>
</protein>
<dbReference type="AlphaFoldDB" id="A0A067BJL9"/>
<dbReference type="GeneID" id="24137718"/>
<name>A0A067BJL9_SAPPC</name>
<keyword evidence="1" id="KW-0732">Signal</keyword>
<evidence type="ECO:0000313" key="2">
    <source>
        <dbReference type="EMBL" id="KDO18629.1"/>
    </source>
</evidence>
<gene>
    <name evidence="2" type="ORF">SPRG_16059</name>
</gene>
<dbReference type="VEuPathDB" id="FungiDB:SPRG_16059"/>
<dbReference type="Proteomes" id="UP000030745">
    <property type="component" value="Unassembled WGS sequence"/>
</dbReference>
<dbReference type="RefSeq" id="XP_012210675.1">
    <property type="nucleotide sequence ID" value="XM_012355285.1"/>
</dbReference>
<evidence type="ECO:0000256" key="1">
    <source>
        <dbReference type="SAM" id="SignalP"/>
    </source>
</evidence>
<sequence length="134" mass="14663">MTRSCSIIRWLVGTLLLLVLAVAATDKKVPRCEDVDWHELHNSLVALTNDPSVTACMADAPLQGIAKLNAPTLKALLSSPACETLYAKLAVVYNSDKLPVCTLDKADTRYKNLGSWSFAQFKELYSALVERLPA</sequence>
<reference evidence="2 3" key="1">
    <citation type="journal article" date="2013" name="PLoS Genet.">
        <title>Distinctive expansion of potential virulence genes in the genome of the oomycete fish pathogen Saprolegnia parasitica.</title>
        <authorList>
            <person name="Jiang R.H."/>
            <person name="de Bruijn I."/>
            <person name="Haas B.J."/>
            <person name="Belmonte R."/>
            <person name="Lobach L."/>
            <person name="Christie J."/>
            <person name="van den Ackerveken G."/>
            <person name="Bottin A."/>
            <person name="Bulone V."/>
            <person name="Diaz-Moreno S.M."/>
            <person name="Dumas B."/>
            <person name="Fan L."/>
            <person name="Gaulin E."/>
            <person name="Govers F."/>
            <person name="Grenville-Briggs L.J."/>
            <person name="Horner N.R."/>
            <person name="Levin J.Z."/>
            <person name="Mammella M."/>
            <person name="Meijer H.J."/>
            <person name="Morris P."/>
            <person name="Nusbaum C."/>
            <person name="Oome S."/>
            <person name="Phillips A.J."/>
            <person name="van Rooyen D."/>
            <person name="Rzeszutek E."/>
            <person name="Saraiva M."/>
            <person name="Secombes C.J."/>
            <person name="Seidl M.F."/>
            <person name="Snel B."/>
            <person name="Stassen J.H."/>
            <person name="Sykes S."/>
            <person name="Tripathy S."/>
            <person name="van den Berg H."/>
            <person name="Vega-Arreguin J.C."/>
            <person name="Wawra S."/>
            <person name="Young S.K."/>
            <person name="Zeng Q."/>
            <person name="Dieguez-Uribeondo J."/>
            <person name="Russ C."/>
            <person name="Tyler B.M."/>
            <person name="van West P."/>
        </authorList>
    </citation>
    <scope>NUCLEOTIDE SEQUENCE [LARGE SCALE GENOMIC DNA]</scope>
    <source>
        <strain evidence="2 3">CBS 223.65</strain>
    </source>
</reference>
<dbReference type="KEGG" id="spar:SPRG_16059"/>
<accession>A0A067BJL9</accession>
<feature type="chain" id="PRO_5001633459" evidence="1">
    <location>
        <begin position="24"/>
        <end position="134"/>
    </location>
</feature>